<dbReference type="GO" id="GO:0042776">
    <property type="term" value="P:proton motive force-driven mitochondrial ATP synthesis"/>
    <property type="evidence" value="ECO:0007669"/>
    <property type="project" value="TreeGrafter"/>
</dbReference>
<dbReference type="SMART" id="SM00382">
    <property type="entry name" value="AAA"/>
    <property type="match status" value="1"/>
</dbReference>
<comment type="similarity">
    <text evidence="4">Belongs to the ATPase alpha/beta chains family.</text>
</comment>
<organism evidence="24 25">
    <name type="scientific">Crotalaria pallida</name>
    <name type="common">Smooth rattlebox</name>
    <name type="synonym">Crotalaria striata</name>
    <dbReference type="NCBI Taxonomy" id="3830"/>
    <lineage>
        <taxon>Eukaryota</taxon>
        <taxon>Viridiplantae</taxon>
        <taxon>Streptophyta</taxon>
        <taxon>Embryophyta</taxon>
        <taxon>Tracheophyta</taxon>
        <taxon>Spermatophyta</taxon>
        <taxon>Magnoliopsida</taxon>
        <taxon>eudicotyledons</taxon>
        <taxon>Gunneridae</taxon>
        <taxon>Pentapetalae</taxon>
        <taxon>rosids</taxon>
        <taxon>fabids</taxon>
        <taxon>Fabales</taxon>
        <taxon>Fabaceae</taxon>
        <taxon>Papilionoideae</taxon>
        <taxon>50 kb inversion clade</taxon>
        <taxon>genistoids sensu lato</taxon>
        <taxon>core genistoids</taxon>
        <taxon>Crotalarieae</taxon>
        <taxon>Crotalaria</taxon>
    </lineage>
</organism>
<evidence type="ECO:0000256" key="19">
    <source>
        <dbReference type="ARBA" id="ARBA00042624"/>
    </source>
</evidence>
<keyword evidence="8" id="KW-0547">Nucleotide-binding</keyword>
<dbReference type="PANTHER" id="PTHR15184:SF71">
    <property type="entry name" value="ATP SYNTHASE SUBUNIT BETA, MITOCHONDRIAL"/>
    <property type="match status" value="1"/>
</dbReference>
<evidence type="ECO:0000256" key="22">
    <source>
        <dbReference type="ARBA" id="ARBA00071963"/>
    </source>
</evidence>
<dbReference type="InterPro" id="IPR005722">
    <property type="entry name" value="ATP_synth_F1_bsu"/>
</dbReference>
<keyword evidence="16" id="KW-0066">ATP synthesis</keyword>
<comment type="similarity">
    <text evidence="3">Belongs to the ATPase epsilon chain family.</text>
</comment>
<dbReference type="EMBL" id="JAYWIO010000005">
    <property type="protein sequence ID" value="KAK7260966.1"/>
    <property type="molecule type" value="Genomic_DNA"/>
</dbReference>
<comment type="caution">
    <text evidence="24">The sequence shown here is derived from an EMBL/GenBank/DDBJ whole genome shotgun (WGS) entry which is preliminary data.</text>
</comment>
<dbReference type="EC" id="7.1.2.2" evidence="5"/>
<dbReference type="InterPro" id="IPR020546">
    <property type="entry name" value="ATP_synth_F1_dsu/esu_N"/>
</dbReference>
<dbReference type="InterPro" id="IPR001469">
    <property type="entry name" value="ATP_synth_F1_dsu/esu"/>
</dbReference>
<keyword evidence="15" id="KW-0139">CF(1)</keyword>
<evidence type="ECO:0000313" key="25">
    <source>
        <dbReference type="Proteomes" id="UP001372338"/>
    </source>
</evidence>
<keyword evidence="13" id="KW-0793">Thylakoid</keyword>
<protein>
    <recommendedName>
        <fullName evidence="22">ATP synthase subunit beta, chloroplastic</fullName>
        <ecNumber evidence="5">7.1.2.2</ecNumber>
    </recommendedName>
    <alternativeName>
        <fullName evidence="20">ATP synthase F1 sector subunit beta</fullName>
    </alternativeName>
    <alternativeName>
        <fullName evidence="19">F-ATPase subunit beta</fullName>
    </alternativeName>
</protein>
<keyword evidence="12" id="KW-0406">Ion transport</keyword>
<dbReference type="NCBIfam" id="TIGR01039">
    <property type="entry name" value="atpD"/>
    <property type="match status" value="1"/>
</dbReference>
<dbReference type="NCBIfam" id="TIGR01216">
    <property type="entry name" value="ATP_synt_epsi"/>
    <property type="match status" value="1"/>
</dbReference>
<dbReference type="InterPro" id="IPR020003">
    <property type="entry name" value="ATPase_a/bsu_AS"/>
</dbReference>
<dbReference type="HAMAP" id="MF_00530">
    <property type="entry name" value="ATP_synth_epsil_bac"/>
    <property type="match status" value="1"/>
</dbReference>
<evidence type="ECO:0000256" key="16">
    <source>
        <dbReference type="ARBA" id="ARBA00023310"/>
    </source>
</evidence>
<keyword evidence="6" id="KW-0813">Transport</keyword>
<keyword evidence="10" id="KW-0067">ATP-binding</keyword>
<dbReference type="InterPro" id="IPR036121">
    <property type="entry name" value="ATPase_F1/V1/A1_a/bsu_N_sf"/>
</dbReference>
<dbReference type="CDD" id="cd18110">
    <property type="entry name" value="ATP-synt_F1_beta_C"/>
    <property type="match status" value="1"/>
</dbReference>
<dbReference type="Pfam" id="PF22919">
    <property type="entry name" value="ATP-synt_VA_C"/>
    <property type="match status" value="1"/>
</dbReference>
<dbReference type="Pfam" id="PF00401">
    <property type="entry name" value="ATP-synt_DE"/>
    <property type="match status" value="1"/>
</dbReference>
<evidence type="ECO:0000313" key="24">
    <source>
        <dbReference type="EMBL" id="KAK7260966.1"/>
    </source>
</evidence>
<dbReference type="InterPro" id="IPR050053">
    <property type="entry name" value="ATPase_alpha/beta_chains"/>
</dbReference>
<name>A0AAN9I5E6_CROPI</name>
<dbReference type="FunFam" id="3.40.50.300:FF:000004">
    <property type="entry name" value="ATP synthase subunit beta"/>
    <property type="match status" value="1"/>
</dbReference>
<dbReference type="Gene3D" id="2.60.15.10">
    <property type="entry name" value="F0F1 ATP synthase delta/epsilon subunit, N-terminal"/>
    <property type="match status" value="1"/>
</dbReference>
<keyword evidence="25" id="KW-1185">Reference proteome</keyword>
<dbReference type="Proteomes" id="UP001372338">
    <property type="component" value="Unassembled WGS sequence"/>
</dbReference>
<gene>
    <name evidence="24" type="ORF">RIF29_27269</name>
</gene>
<evidence type="ECO:0000256" key="17">
    <source>
        <dbReference type="ARBA" id="ARBA00026013"/>
    </source>
</evidence>
<dbReference type="Gene3D" id="1.10.1140.10">
    <property type="entry name" value="Bovine Mitochondrial F1-atpase, Atp Synthase Beta Chain, Chain D, domain 3"/>
    <property type="match status" value="1"/>
</dbReference>
<dbReference type="Gene3D" id="6.10.140.480">
    <property type="match status" value="1"/>
</dbReference>
<dbReference type="CDD" id="cd01133">
    <property type="entry name" value="F1-ATPase_beta_CD"/>
    <property type="match status" value="1"/>
</dbReference>
<dbReference type="Gene3D" id="3.40.50.300">
    <property type="entry name" value="P-loop containing nucleotide triphosphate hydrolases"/>
    <property type="match status" value="1"/>
</dbReference>
<dbReference type="GO" id="GO:0046933">
    <property type="term" value="F:proton-transporting ATP synthase activity, rotational mechanism"/>
    <property type="evidence" value="ECO:0007669"/>
    <property type="project" value="InterPro"/>
</dbReference>
<evidence type="ECO:0000256" key="12">
    <source>
        <dbReference type="ARBA" id="ARBA00023065"/>
    </source>
</evidence>
<comment type="function">
    <text evidence="18">Produces ATP from ADP in the presence of a proton gradient across the membrane. The catalytic sites are hosted primarily by the beta subunits.</text>
</comment>
<dbReference type="FunFam" id="2.40.10.170:FF:000002">
    <property type="entry name" value="ATP synthase subunit beta, chloroplastic"/>
    <property type="match status" value="1"/>
</dbReference>
<dbReference type="InterPro" id="IPR020547">
    <property type="entry name" value="ATP_synth_F1_esu_C"/>
</dbReference>
<evidence type="ECO:0000256" key="5">
    <source>
        <dbReference type="ARBA" id="ARBA00012473"/>
    </source>
</evidence>
<keyword evidence="7" id="KW-0934">Plastid</keyword>
<evidence type="ECO:0000256" key="3">
    <source>
        <dbReference type="ARBA" id="ARBA00005712"/>
    </source>
</evidence>
<dbReference type="GO" id="GO:0005739">
    <property type="term" value="C:mitochondrion"/>
    <property type="evidence" value="ECO:0007669"/>
    <property type="project" value="GOC"/>
</dbReference>
<evidence type="ECO:0000256" key="13">
    <source>
        <dbReference type="ARBA" id="ARBA00023078"/>
    </source>
</evidence>
<dbReference type="Gene3D" id="2.40.10.170">
    <property type="match status" value="1"/>
</dbReference>
<dbReference type="InterPro" id="IPR004100">
    <property type="entry name" value="ATPase_F1/V1/A1_a/bsu_N"/>
</dbReference>
<dbReference type="InterPro" id="IPR024034">
    <property type="entry name" value="ATPase_F1/V1_b/a_C"/>
</dbReference>
<dbReference type="Pfam" id="PF02874">
    <property type="entry name" value="ATP-synt_ab_N"/>
    <property type="match status" value="1"/>
</dbReference>
<dbReference type="CDD" id="cd12152">
    <property type="entry name" value="F1-ATPase_delta"/>
    <property type="match status" value="1"/>
</dbReference>
<dbReference type="InterPro" id="IPR055190">
    <property type="entry name" value="ATP-synt_VA_C"/>
</dbReference>
<keyword evidence="14" id="KW-0472">Membrane</keyword>
<dbReference type="InterPro" id="IPR003593">
    <property type="entry name" value="AAA+_ATPase"/>
</dbReference>
<evidence type="ECO:0000256" key="4">
    <source>
        <dbReference type="ARBA" id="ARBA00008936"/>
    </source>
</evidence>
<dbReference type="SUPFAM" id="SSF47917">
    <property type="entry name" value="C-terminal domain of alpha and beta subunits of F1 ATP synthase"/>
    <property type="match status" value="1"/>
</dbReference>
<evidence type="ECO:0000256" key="1">
    <source>
        <dbReference type="ARBA" id="ARBA00003086"/>
    </source>
</evidence>
<dbReference type="AlphaFoldDB" id="A0AAN9I5E6"/>
<dbReference type="CDD" id="cd18115">
    <property type="entry name" value="ATP-synt_F1_beta_N"/>
    <property type="match status" value="1"/>
</dbReference>
<evidence type="ECO:0000256" key="20">
    <source>
        <dbReference type="ARBA" id="ARBA00042742"/>
    </source>
</evidence>
<evidence type="ECO:0000256" key="9">
    <source>
        <dbReference type="ARBA" id="ARBA00022781"/>
    </source>
</evidence>
<comment type="subcellular location">
    <subcellularLocation>
        <location evidence="2">Membrane</location>
        <topology evidence="2">Peripheral membrane protein</topology>
    </subcellularLocation>
</comment>
<dbReference type="InterPro" id="IPR036771">
    <property type="entry name" value="ATPsynth_dsu/esu_N"/>
</dbReference>
<comment type="function">
    <text evidence="1">Mitochondrial membrane ATP synthase (F(1)F(0) ATP synthase or Complex V) produces ATP from ADP in the presence of a proton gradient across the membrane which is generated by electron transport complexes of the respiratory chain. F-type ATPases consist of two structural domains, F(1) - containing the extramembraneous catalytic core, and F(0) - containing the membrane proton channel, linked together by a central stalk and a peripheral stalk. During catalysis, ATP synthesis in the catalytic domain of F(1) is coupled via a rotary mechanism of the central stalk subunits to proton translocation. Subunits alpha and beta form the catalytic core in F(1). Rotation of the central stalk against the surrounding alpha(3)beta(3) subunits leads to hydrolysis of ATP in three separate catalytic sites on the beta subunits.</text>
</comment>
<dbReference type="GO" id="GO:0045259">
    <property type="term" value="C:proton-transporting ATP synthase complex"/>
    <property type="evidence" value="ECO:0007669"/>
    <property type="project" value="UniProtKB-KW"/>
</dbReference>
<dbReference type="SUPFAM" id="SSF51344">
    <property type="entry name" value="Epsilon subunit of F1F0-ATP synthase N-terminal domain"/>
    <property type="match status" value="1"/>
</dbReference>
<accession>A0AAN9I5E6</accession>
<proteinExistence type="inferred from homology"/>
<keyword evidence="11" id="KW-1278">Translocase</keyword>
<evidence type="ECO:0000256" key="21">
    <source>
        <dbReference type="ARBA" id="ARBA00048383"/>
    </source>
</evidence>
<dbReference type="SUPFAM" id="SSF50615">
    <property type="entry name" value="N-terminal domain of alpha and beta subunits of F1 ATP synthase"/>
    <property type="match status" value="1"/>
</dbReference>
<evidence type="ECO:0000256" key="2">
    <source>
        <dbReference type="ARBA" id="ARBA00004170"/>
    </source>
</evidence>
<dbReference type="PROSITE" id="PS00152">
    <property type="entry name" value="ATPASE_ALPHA_BETA"/>
    <property type="match status" value="1"/>
</dbReference>
<dbReference type="InterPro" id="IPR000194">
    <property type="entry name" value="ATPase_F1/V1/A1_a/bsu_nucl-bd"/>
</dbReference>
<evidence type="ECO:0000256" key="8">
    <source>
        <dbReference type="ARBA" id="ARBA00022741"/>
    </source>
</evidence>
<evidence type="ECO:0000256" key="11">
    <source>
        <dbReference type="ARBA" id="ARBA00022967"/>
    </source>
</evidence>
<sequence>MPNIYNALVVKGQDTVGQQINVTCEVQQLLGNNRVRAVAMSATDGLKRGMEVIDTGAPLSVPVGGATLGRIFNVLGEPIDNLGPVDIRTTSPIHRSAPAFIQLDTKLSIFETGIKVVDLLAPYRRGGKIGLFGGAGVGKTVLIMELINNIAKAHGGVSVFGGVGERTREGNDLYMEMKESGVINEQNIAESKVALVYGQMNEPPGARMRVGLTALTMAEYFRDVNEQDVLLFIDNIFRFVQAGSEVSALLGRMPSAVGYQPTLSTEMGSLQERITSTKEGSITSIQAVYVPADDLTDPAPATTFAHLDATTVLSRGLAAKGIYPAVDPLDSTSTMLQPRIVGEEHYETAQRVKQTLQRYKELQDIIAILGLDELSEEDRLTVARARKIERFLSQPFFVAEVFTGSPGKYVGLAETIRGYELRNGEQIEEMTLNLCVLTPNRIVWDSEVKEIILSTNSGQIGILPNHAPIATAVDIGILRIRLNDQWLTMALMGGFARIGSNEITILVNDAEKGSDIDPQEAQQTLEIAEANLSKAEGKRKTIEANLALRRARTRVEAINMISNQSTRSHLLILSVKKKDGRLTDNNIFIISSFYVKQKIKKRPLSAPLLCHNRSEHLPRIDFQIIIVPVNN</sequence>
<dbReference type="GO" id="GO:0009535">
    <property type="term" value="C:chloroplast thylakoid membrane"/>
    <property type="evidence" value="ECO:0007669"/>
    <property type="project" value="TreeGrafter"/>
</dbReference>
<keyword evidence="9" id="KW-0375">Hydrogen ion transport</keyword>
<dbReference type="HAMAP" id="MF_01347">
    <property type="entry name" value="ATP_synth_beta_bact"/>
    <property type="match status" value="1"/>
</dbReference>
<dbReference type="GO" id="GO:0005524">
    <property type="term" value="F:ATP binding"/>
    <property type="evidence" value="ECO:0007669"/>
    <property type="project" value="UniProtKB-KW"/>
</dbReference>
<dbReference type="SUPFAM" id="SSF52540">
    <property type="entry name" value="P-loop containing nucleoside triphosphate hydrolases"/>
    <property type="match status" value="1"/>
</dbReference>
<reference evidence="24 25" key="1">
    <citation type="submission" date="2024-01" db="EMBL/GenBank/DDBJ databases">
        <title>The genomes of 5 underutilized Papilionoideae crops provide insights into root nodulation and disease resistanc.</title>
        <authorList>
            <person name="Yuan L."/>
        </authorList>
    </citation>
    <scope>NUCLEOTIDE SEQUENCE [LARGE SCALE GENOMIC DNA]</scope>
    <source>
        <strain evidence="24">ZHUSHIDOU_FW_LH</strain>
        <tissue evidence="24">Leaf</tissue>
    </source>
</reference>
<evidence type="ECO:0000256" key="7">
    <source>
        <dbReference type="ARBA" id="ARBA00022640"/>
    </source>
</evidence>
<dbReference type="Pfam" id="PF02823">
    <property type="entry name" value="ATP-synt_DE_N"/>
    <property type="match status" value="1"/>
</dbReference>
<dbReference type="FunFam" id="3.40.50.12240:FF:000006">
    <property type="entry name" value="ATP synthase subunit beta"/>
    <property type="match status" value="1"/>
</dbReference>
<dbReference type="FunFam" id="1.10.1140.10:FF:000005">
    <property type="entry name" value="ATP synthase subunit beta"/>
    <property type="match status" value="1"/>
</dbReference>
<evidence type="ECO:0000256" key="14">
    <source>
        <dbReference type="ARBA" id="ARBA00023136"/>
    </source>
</evidence>
<dbReference type="PANTHER" id="PTHR15184">
    <property type="entry name" value="ATP SYNTHASE"/>
    <property type="match status" value="1"/>
</dbReference>
<comment type="catalytic activity">
    <reaction evidence="21">
        <text>ATP + H2O + 4 H(+)(in) = ADP + phosphate + 5 H(+)(out)</text>
        <dbReference type="Rhea" id="RHEA:57720"/>
        <dbReference type="ChEBI" id="CHEBI:15377"/>
        <dbReference type="ChEBI" id="CHEBI:15378"/>
        <dbReference type="ChEBI" id="CHEBI:30616"/>
        <dbReference type="ChEBI" id="CHEBI:43474"/>
        <dbReference type="ChEBI" id="CHEBI:456216"/>
        <dbReference type="EC" id="7.1.2.2"/>
    </reaction>
</comment>
<feature type="domain" description="AAA+ ATPase" evidence="23">
    <location>
        <begin position="125"/>
        <end position="317"/>
    </location>
</feature>
<evidence type="ECO:0000256" key="18">
    <source>
        <dbReference type="ARBA" id="ARBA00037290"/>
    </source>
</evidence>
<comment type="subunit">
    <text evidence="17">F-type ATPases have 2 components, CF(1) - the catalytic core - and CF(0) - the membrane proton channel. CF(1) has five subunits: alpha(3), beta(3), gamma(1), delta(1), epsilon(1). CF(0) has four main subunits: a(1), b(1), b'(1) and c(9-12).</text>
</comment>
<dbReference type="FunFam" id="2.60.15.10:FF:000002">
    <property type="entry name" value="ATP synthase epsilon chain, chloroplastic"/>
    <property type="match status" value="1"/>
</dbReference>
<dbReference type="Pfam" id="PF00006">
    <property type="entry name" value="ATP-synt_ab"/>
    <property type="match status" value="1"/>
</dbReference>
<dbReference type="InterPro" id="IPR027417">
    <property type="entry name" value="P-loop_NTPase"/>
</dbReference>
<evidence type="ECO:0000256" key="10">
    <source>
        <dbReference type="ARBA" id="ARBA00022840"/>
    </source>
</evidence>
<evidence type="ECO:0000256" key="6">
    <source>
        <dbReference type="ARBA" id="ARBA00022448"/>
    </source>
</evidence>
<evidence type="ECO:0000256" key="15">
    <source>
        <dbReference type="ARBA" id="ARBA00023196"/>
    </source>
</evidence>
<evidence type="ECO:0000259" key="23">
    <source>
        <dbReference type="SMART" id="SM00382"/>
    </source>
</evidence>